<evidence type="ECO:0000256" key="1">
    <source>
        <dbReference type="PROSITE-ProRule" id="PRU10141"/>
    </source>
</evidence>
<dbReference type="Proteomes" id="UP000276133">
    <property type="component" value="Unassembled WGS sequence"/>
</dbReference>
<dbReference type="PANTHER" id="PTHR46538:SF3">
    <property type="entry name" value="PROTEIN KINASE DOMAIN-CONTAINING PROTEIN"/>
    <property type="match status" value="1"/>
</dbReference>
<dbReference type="STRING" id="10195.A0A3M7SGV8"/>
<evidence type="ECO:0000259" key="2">
    <source>
        <dbReference type="PROSITE" id="PS50011"/>
    </source>
</evidence>
<evidence type="ECO:0000313" key="4">
    <source>
        <dbReference type="Proteomes" id="UP000276133"/>
    </source>
</evidence>
<accession>A0A3M7SGV8</accession>
<keyword evidence="4" id="KW-1185">Reference proteome</keyword>
<dbReference type="GO" id="GO:0004672">
    <property type="term" value="F:protein kinase activity"/>
    <property type="evidence" value="ECO:0007669"/>
    <property type="project" value="InterPro"/>
</dbReference>
<evidence type="ECO:0000313" key="3">
    <source>
        <dbReference type="EMBL" id="RNA34818.1"/>
    </source>
</evidence>
<dbReference type="PROSITE" id="PS00107">
    <property type="entry name" value="PROTEIN_KINASE_ATP"/>
    <property type="match status" value="1"/>
</dbReference>
<organism evidence="3 4">
    <name type="scientific">Brachionus plicatilis</name>
    <name type="common">Marine rotifer</name>
    <name type="synonym">Brachionus muelleri</name>
    <dbReference type="NCBI Taxonomy" id="10195"/>
    <lineage>
        <taxon>Eukaryota</taxon>
        <taxon>Metazoa</taxon>
        <taxon>Spiralia</taxon>
        <taxon>Gnathifera</taxon>
        <taxon>Rotifera</taxon>
        <taxon>Eurotatoria</taxon>
        <taxon>Monogononta</taxon>
        <taxon>Pseudotrocha</taxon>
        <taxon>Ploima</taxon>
        <taxon>Brachionidae</taxon>
        <taxon>Brachionus</taxon>
    </lineage>
</organism>
<dbReference type="InterPro" id="IPR051585">
    <property type="entry name" value="STE20_Ser/Thr_Kinases"/>
</dbReference>
<dbReference type="InterPro" id="IPR011009">
    <property type="entry name" value="Kinase-like_dom_sf"/>
</dbReference>
<name>A0A3M7SGV8_BRAPC</name>
<feature type="binding site" evidence="1">
    <location>
        <position position="100"/>
    </location>
    <ligand>
        <name>ATP</name>
        <dbReference type="ChEBI" id="CHEBI:30616"/>
    </ligand>
</feature>
<dbReference type="Pfam" id="PF00069">
    <property type="entry name" value="Pkinase"/>
    <property type="match status" value="1"/>
</dbReference>
<protein>
    <submittedName>
        <fullName evidence="3">STE20-like serine threonine</fullName>
    </submittedName>
</protein>
<dbReference type="GO" id="GO:0005524">
    <property type="term" value="F:ATP binding"/>
    <property type="evidence" value="ECO:0007669"/>
    <property type="project" value="UniProtKB-UniRule"/>
</dbReference>
<dbReference type="OrthoDB" id="10027016at2759"/>
<dbReference type="PROSITE" id="PS50011">
    <property type="entry name" value="PROTEIN_KINASE_DOM"/>
    <property type="match status" value="1"/>
</dbReference>
<dbReference type="Gene3D" id="3.30.200.20">
    <property type="entry name" value="Phosphorylase Kinase, domain 1"/>
    <property type="match status" value="1"/>
</dbReference>
<gene>
    <name evidence="3" type="ORF">BpHYR1_045231</name>
</gene>
<dbReference type="PANTHER" id="PTHR46538">
    <property type="entry name" value="PROTEIN KINASE DOMAIN-CONTAINING PROTEIN"/>
    <property type="match status" value="1"/>
</dbReference>
<dbReference type="InterPro" id="IPR000719">
    <property type="entry name" value="Prot_kinase_dom"/>
</dbReference>
<dbReference type="InterPro" id="IPR017441">
    <property type="entry name" value="Protein_kinase_ATP_BS"/>
</dbReference>
<dbReference type="AlphaFoldDB" id="A0A3M7SGV8"/>
<reference evidence="3 4" key="1">
    <citation type="journal article" date="2018" name="Sci. Rep.">
        <title>Genomic signatures of local adaptation to the degree of environmental predictability in rotifers.</title>
        <authorList>
            <person name="Franch-Gras L."/>
            <person name="Hahn C."/>
            <person name="Garcia-Roger E.M."/>
            <person name="Carmona M.J."/>
            <person name="Serra M."/>
            <person name="Gomez A."/>
        </authorList>
    </citation>
    <scope>NUCLEOTIDE SEQUENCE [LARGE SCALE GENOMIC DNA]</scope>
    <source>
        <strain evidence="3">HYR1</strain>
    </source>
</reference>
<dbReference type="EMBL" id="REGN01001408">
    <property type="protein sequence ID" value="RNA34818.1"/>
    <property type="molecule type" value="Genomic_DNA"/>
</dbReference>
<keyword evidence="1" id="KW-0547">Nucleotide-binding</keyword>
<proteinExistence type="predicted"/>
<keyword evidence="1" id="KW-0067">ATP-binding</keyword>
<sequence>MENPLKGIRQKFKFFLKSKKPNFARVKWNQGRLSSVSSESSASLNTSSSKPKTLDTSYPFLIQNINPEDRWEVLNEIGDGGFSKVYRVRNRQTDQIAAAKIISKCEPDDIHEHVIEVEILRNSKHINIIEFYEAFYFRKKLWVNQNIFCSIIIIFWSNPGGKKRPKAIVAFFSQKKNIINCKNLSQSILNQNDHWFFY</sequence>
<feature type="domain" description="Protein kinase" evidence="2">
    <location>
        <begin position="71"/>
        <end position="198"/>
    </location>
</feature>
<dbReference type="SUPFAM" id="SSF56112">
    <property type="entry name" value="Protein kinase-like (PK-like)"/>
    <property type="match status" value="1"/>
</dbReference>
<comment type="caution">
    <text evidence="3">The sequence shown here is derived from an EMBL/GenBank/DDBJ whole genome shotgun (WGS) entry which is preliminary data.</text>
</comment>